<evidence type="ECO:0000313" key="1">
    <source>
        <dbReference type="EMBL" id="KAI7983264.1"/>
    </source>
</evidence>
<comment type="caution">
    <text evidence="1">The sequence shown here is derived from an EMBL/GenBank/DDBJ whole genome shotgun (WGS) entry which is preliminary data.</text>
</comment>
<dbReference type="Proteomes" id="UP001060215">
    <property type="component" value="Chromosome 11"/>
</dbReference>
<gene>
    <name evidence="1" type="ORF">LOK49_LG15G00271</name>
</gene>
<sequence>MKRKTLRSSRRKKKRMKGSLARHLTVKQLGQVSFFHLGQQSSESQLPSSSPLNIDIDSIADDKDFILSQDFFWYLPIPLFLNSDFKP</sequence>
<protein>
    <submittedName>
        <fullName evidence="1">Uncharacterized protein</fullName>
    </submittedName>
</protein>
<name>A0ACC0F471_9ERIC</name>
<organism evidence="1 2">
    <name type="scientific">Camellia lanceoleosa</name>
    <dbReference type="NCBI Taxonomy" id="1840588"/>
    <lineage>
        <taxon>Eukaryota</taxon>
        <taxon>Viridiplantae</taxon>
        <taxon>Streptophyta</taxon>
        <taxon>Embryophyta</taxon>
        <taxon>Tracheophyta</taxon>
        <taxon>Spermatophyta</taxon>
        <taxon>Magnoliopsida</taxon>
        <taxon>eudicotyledons</taxon>
        <taxon>Gunneridae</taxon>
        <taxon>Pentapetalae</taxon>
        <taxon>asterids</taxon>
        <taxon>Ericales</taxon>
        <taxon>Theaceae</taxon>
        <taxon>Camellia</taxon>
    </lineage>
</organism>
<proteinExistence type="predicted"/>
<dbReference type="EMBL" id="CM045768">
    <property type="protein sequence ID" value="KAI7983264.1"/>
    <property type="molecule type" value="Genomic_DNA"/>
</dbReference>
<reference evidence="1 2" key="1">
    <citation type="journal article" date="2022" name="Plant J.">
        <title>Chromosome-level genome of Camellia lanceoleosa provides a valuable resource for understanding genome evolution and self-incompatibility.</title>
        <authorList>
            <person name="Gong W."/>
            <person name="Xiao S."/>
            <person name="Wang L."/>
            <person name="Liao Z."/>
            <person name="Chang Y."/>
            <person name="Mo W."/>
            <person name="Hu G."/>
            <person name="Li W."/>
            <person name="Zhao G."/>
            <person name="Zhu H."/>
            <person name="Hu X."/>
            <person name="Ji K."/>
            <person name="Xiang X."/>
            <person name="Song Q."/>
            <person name="Yuan D."/>
            <person name="Jin S."/>
            <person name="Zhang L."/>
        </authorList>
    </citation>
    <scope>NUCLEOTIDE SEQUENCE [LARGE SCALE GENOMIC DNA]</scope>
    <source>
        <strain evidence="1">SQ_2022a</strain>
    </source>
</reference>
<keyword evidence="2" id="KW-1185">Reference proteome</keyword>
<accession>A0ACC0F471</accession>
<evidence type="ECO:0000313" key="2">
    <source>
        <dbReference type="Proteomes" id="UP001060215"/>
    </source>
</evidence>